<evidence type="ECO:0000313" key="1">
    <source>
        <dbReference type="EMBL" id="GAH15296.1"/>
    </source>
</evidence>
<comment type="caution">
    <text evidence="1">The sequence shown here is derived from an EMBL/GenBank/DDBJ whole genome shotgun (WGS) entry which is preliminary data.</text>
</comment>
<dbReference type="EMBL" id="BART01034178">
    <property type="protein sequence ID" value="GAH15296.1"/>
    <property type="molecule type" value="Genomic_DNA"/>
</dbReference>
<name>X1D3G4_9ZZZZ</name>
<accession>X1D3G4</accession>
<sequence>MLAYEHILKLAKSKNLIPATTNIDVLKKETITKLTDFKEDVLAFGSDPDTYYDMLSDATSDLLFLWFPNVTKLMKKLDISWSKFHSLDLRVHKIVDKYYKDNTPPYLVMS</sequence>
<dbReference type="AlphaFoldDB" id="X1D3G4"/>
<proteinExistence type="predicted"/>
<organism evidence="1">
    <name type="scientific">marine sediment metagenome</name>
    <dbReference type="NCBI Taxonomy" id="412755"/>
    <lineage>
        <taxon>unclassified sequences</taxon>
        <taxon>metagenomes</taxon>
        <taxon>ecological metagenomes</taxon>
    </lineage>
</organism>
<reference evidence="1" key="1">
    <citation type="journal article" date="2014" name="Front. Microbiol.">
        <title>High frequency of phylogenetically diverse reductive dehalogenase-homologous genes in deep subseafloor sedimentary metagenomes.</title>
        <authorList>
            <person name="Kawai M."/>
            <person name="Futagami T."/>
            <person name="Toyoda A."/>
            <person name="Takaki Y."/>
            <person name="Nishi S."/>
            <person name="Hori S."/>
            <person name="Arai W."/>
            <person name="Tsubouchi T."/>
            <person name="Morono Y."/>
            <person name="Uchiyama I."/>
            <person name="Ito T."/>
            <person name="Fujiyama A."/>
            <person name="Inagaki F."/>
            <person name="Takami H."/>
        </authorList>
    </citation>
    <scope>NUCLEOTIDE SEQUENCE</scope>
    <source>
        <strain evidence="1">Expedition CK06-06</strain>
    </source>
</reference>
<gene>
    <name evidence="1" type="ORF">S01H4_58502</name>
</gene>
<protein>
    <submittedName>
        <fullName evidence="1">Uncharacterized protein</fullName>
    </submittedName>
</protein>